<dbReference type="EMBL" id="JAUIZM010000003">
    <property type="protein sequence ID" value="KAK1393608.1"/>
    <property type="molecule type" value="Genomic_DNA"/>
</dbReference>
<dbReference type="InterPro" id="IPR041891">
    <property type="entry name" value="Alpha_CA_prokaryot-like"/>
</dbReference>
<feature type="chain" id="PRO_5042210116" evidence="1">
    <location>
        <begin position="26"/>
        <end position="303"/>
    </location>
</feature>
<proteinExistence type="predicted"/>
<dbReference type="InterPro" id="IPR036398">
    <property type="entry name" value="CA_dom_sf"/>
</dbReference>
<dbReference type="Gene3D" id="3.10.200.10">
    <property type="entry name" value="Alpha carbonic anhydrase"/>
    <property type="match status" value="1"/>
</dbReference>
<dbReference type="GO" id="GO:0006730">
    <property type="term" value="P:one-carbon metabolic process"/>
    <property type="evidence" value="ECO:0007669"/>
    <property type="project" value="TreeGrafter"/>
</dbReference>
<evidence type="ECO:0000259" key="2">
    <source>
        <dbReference type="PROSITE" id="PS51144"/>
    </source>
</evidence>
<dbReference type="CDD" id="cd03124">
    <property type="entry name" value="alpha_CA_prokaryotic_like"/>
    <property type="match status" value="1"/>
</dbReference>
<feature type="domain" description="Alpha-carbonic anhydrase" evidence="2">
    <location>
        <begin position="43"/>
        <end position="276"/>
    </location>
</feature>
<comment type="caution">
    <text evidence="3">The sequence shown here is derived from an EMBL/GenBank/DDBJ whole genome shotgun (WGS) entry which is preliminary data.</text>
</comment>
<evidence type="ECO:0000313" key="4">
    <source>
        <dbReference type="Proteomes" id="UP001237642"/>
    </source>
</evidence>
<sequence>MKSIFVVIGHIILILVSLHAPPNEAQEIGYNARDVYNLAAEHSAYDYDENSGRGPSEWGNLKPEWALCKKGKMQSPVDFANVTVELVTDSEEVYAQYQPSFTALLSRGHDVALEWKGDAGSIEINGIQYQLQQVHWHAPSEHTVRGKRYELERHAVHVNVDTNEIAVISVLYKIGRSDPFLFKLRRYLRAMVETNVNETFPGIINPNETTCNDESFYRYTGSLTTPPCTQGVIWTVHKKIRTVSRRQVDLLLDIVHGNENARPLQPINKREMYLYVSCKGACWNAIFNPLQCLQRKLFNRSGS</sequence>
<dbReference type="PANTHER" id="PTHR18952:SF201">
    <property type="entry name" value="CARBONIC ANHYDRASE"/>
    <property type="match status" value="1"/>
</dbReference>
<dbReference type="AlphaFoldDB" id="A0AAD8IYJ0"/>
<protein>
    <submittedName>
        <fullName evidence="3">Carbonic anhydrase</fullName>
    </submittedName>
</protein>
<dbReference type="SUPFAM" id="SSF51069">
    <property type="entry name" value="Carbonic anhydrase"/>
    <property type="match status" value="1"/>
</dbReference>
<name>A0AAD8IYJ0_9APIA</name>
<keyword evidence="4" id="KW-1185">Reference proteome</keyword>
<dbReference type="InterPro" id="IPR001148">
    <property type="entry name" value="CA_dom"/>
</dbReference>
<organism evidence="3 4">
    <name type="scientific">Heracleum sosnowskyi</name>
    <dbReference type="NCBI Taxonomy" id="360622"/>
    <lineage>
        <taxon>Eukaryota</taxon>
        <taxon>Viridiplantae</taxon>
        <taxon>Streptophyta</taxon>
        <taxon>Embryophyta</taxon>
        <taxon>Tracheophyta</taxon>
        <taxon>Spermatophyta</taxon>
        <taxon>Magnoliopsida</taxon>
        <taxon>eudicotyledons</taxon>
        <taxon>Gunneridae</taxon>
        <taxon>Pentapetalae</taxon>
        <taxon>asterids</taxon>
        <taxon>campanulids</taxon>
        <taxon>Apiales</taxon>
        <taxon>Apiaceae</taxon>
        <taxon>Apioideae</taxon>
        <taxon>apioid superclade</taxon>
        <taxon>Tordylieae</taxon>
        <taxon>Tordyliinae</taxon>
        <taxon>Heracleum</taxon>
    </lineage>
</organism>
<dbReference type="PROSITE" id="PS51144">
    <property type="entry name" value="ALPHA_CA_2"/>
    <property type="match status" value="1"/>
</dbReference>
<dbReference type="Pfam" id="PF00194">
    <property type="entry name" value="Carb_anhydrase"/>
    <property type="match status" value="1"/>
</dbReference>
<keyword evidence="1" id="KW-0732">Signal</keyword>
<dbReference type="InterPro" id="IPR023561">
    <property type="entry name" value="Carbonic_anhydrase_a-class"/>
</dbReference>
<evidence type="ECO:0000256" key="1">
    <source>
        <dbReference type="SAM" id="SignalP"/>
    </source>
</evidence>
<evidence type="ECO:0000313" key="3">
    <source>
        <dbReference type="EMBL" id="KAK1393608.1"/>
    </source>
</evidence>
<dbReference type="Proteomes" id="UP001237642">
    <property type="component" value="Unassembled WGS sequence"/>
</dbReference>
<dbReference type="GO" id="GO:0004089">
    <property type="term" value="F:carbonate dehydratase activity"/>
    <property type="evidence" value="ECO:0007669"/>
    <property type="project" value="InterPro"/>
</dbReference>
<dbReference type="GO" id="GO:0008270">
    <property type="term" value="F:zinc ion binding"/>
    <property type="evidence" value="ECO:0007669"/>
    <property type="project" value="InterPro"/>
</dbReference>
<feature type="signal peptide" evidence="1">
    <location>
        <begin position="1"/>
        <end position="25"/>
    </location>
</feature>
<reference evidence="3" key="1">
    <citation type="submission" date="2023-02" db="EMBL/GenBank/DDBJ databases">
        <title>Genome of toxic invasive species Heracleum sosnowskyi carries increased number of genes despite the absence of recent whole-genome duplications.</title>
        <authorList>
            <person name="Schelkunov M."/>
            <person name="Shtratnikova V."/>
            <person name="Makarenko M."/>
            <person name="Klepikova A."/>
            <person name="Omelchenko D."/>
            <person name="Novikova G."/>
            <person name="Obukhova E."/>
            <person name="Bogdanov V."/>
            <person name="Penin A."/>
            <person name="Logacheva M."/>
        </authorList>
    </citation>
    <scope>NUCLEOTIDE SEQUENCE</scope>
    <source>
        <strain evidence="3">Hsosn_3</strain>
        <tissue evidence="3">Leaf</tissue>
    </source>
</reference>
<reference evidence="3" key="2">
    <citation type="submission" date="2023-05" db="EMBL/GenBank/DDBJ databases">
        <authorList>
            <person name="Schelkunov M.I."/>
        </authorList>
    </citation>
    <scope>NUCLEOTIDE SEQUENCE</scope>
    <source>
        <strain evidence="3">Hsosn_3</strain>
        <tissue evidence="3">Leaf</tissue>
    </source>
</reference>
<accession>A0AAD8IYJ0</accession>
<dbReference type="PANTHER" id="PTHR18952">
    <property type="entry name" value="CARBONIC ANHYDRASE"/>
    <property type="match status" value="1"/>
</dbReference>
<dbReference type="SMART" id="SM01057">
    <property type="entry name" value="Carb_anhydrase"/>
    <property type="match status" value="1"/>
</dbReference>
<gene>
    <name evidence="3" type="ORF">POM88_012664</name>
</gene>